<proteinExistence type="predicted"/>
<reference evidence="2 3" key="1">
    <citation type="submission" date="2016-10" db="EMBL/GenBank/DDBJ databases">
        <authorList>
            <person name="de Groot N.N."/>
        </authorList>
    </citation>
    <scope>NUCLEOTIDE SEQUENCE [LARGE SCALE GENOMIC DNA]</scope>
    <source>
        <strain evidence="2 3">DSM 16213</strain>
    </source>
</reference>
<keyword evidence="1" id="KW-0732">Signal</keyword>
<name>A0A1H7ZU64_9RHOB</name>
<dbReference type="AlphaFoldDB" id="A0A1H7ZU64"/>
<dbReference type="EMBL" id="FOCI01000002">
    <property type="protein sequence ID" value="SEM61816.1"/>
    <property type="molecule type" value="Genomic_DNA"/>
</dbReference>
<dbReference type="PROSITE" id="PS51257">
    <property type="entry name" value="PROKAR_LIPOPROTEIN"/>
    <property type="match status" value="1"/>
</dbReference>
<protein>
    <recommendedName>
        <fullName evidence="4">Lipoprotein</fullName>
    </recommendedName>
</protein>
<evidence type="ECO:0000313" key="3">
    <source>
        <dbReference type="Proteomes" id="UP000199585"/>
    </source>
</evidence>
<keyword evidence="3" id="KW-1185">Reference proteome</keyword>
<dbReference type="Proteomes" id="UP000199585">
    <property type="component" value="Unassembled WGS sequence"/>
</dbReference>
<evidence type="ECO:0000256" key="1">
    <source>
        <dbReference type="SAM" id="SignalP"/>
    </source>
</evidence>
<evidence type="ECO:0000313" key="2">
    <source>
        <dbReference type="EMBL" id="SEM61816.1"/>
    </source>
</evidence>
<feature type="signal peptide" evidence="1">
    <location>
        <begin position="1"/>
        <end position="17"/>
    </location>
</feature>
<gene>
    <name evidence="2" type="ORF">SAMN04488003_102132</name>
</gene>
<accession>A0A1H7ZU64</accession>
<sequence>MHKPLIAAALIALSACAADIAPGVPVTGRAIADAFFDTPFADGQSVAVLVKDPDPLRVIQTYRLVPCQDGRAVCAAGDPRFAGTLTLENGQYVVRESYPGRVFYLDRNGDGFMGVQTGAQQVLTPLAWN</sequence>
<organism evidence="2 3">
    <name type="scientific">Loktanella fryxellensis</name>
    <dbReference type="NCBI Taxonomy" id="245187"/>
    <lineage>
        <taxon>Bacteria</taxon>
        <taxon>Pseudomonadati</taxon>
        <taxon>Pseudomonadota</taxon>
        <taxon>Alphaproteobacteria</taxon>
        <taxon>Rhodobacterales</taxon>
        <taxon>Roseobacteraceae</taxon>
        <taxon>Loktanella</taxon>
    </lineage>
</organism>
<feature type="chain" id="PRO_5011434415" description="Lipoprotein" evidence="1">
    <location>
        <begin position="18"/>
        <end position="129"/>
    </location>
</feature>
<evidence type="ECO:0008006" key="4">
    <source>
        <dbReference type="Google" id="ProtNLM"/>
    </source>
</evidence>
<dbReference type="OrthoDB" id="7868250at2"/>
<dbReference type="RefSeq" id="WP_089898589.1">
    <property type="nucleotide sequence ID" value="NZ_FOCI01000002.1"/>
</dbReference>
<dbReference type="STRING" id="245187.SAMN04488003_102132"/>